<keyword evidence="1" id="KW-0812">Transmembrane</keyword>
<keyword evidence="1" id="KW-1133">Transmembrane helix</keyword>
<accession>A0A8S9ZFC3</accession>
<protein>
    <submittedName>
        <fullName evidence="2">Uncharacterized protein</fullName>
    </submittedName>
</protein>
<name>A0A8S9ZFC3_9BILA</name>
<keyword evidence="3" id="KW-1185">Reference proteome</keyword>
<evidence type="ECO:0000313" key="2">
    <source>
        <dbReference type="EMBL" id="KAF7631163.1"/>
    </source>
</evidence>
<evidence type="ECO:0000256" key="1">
    <source>
        <dbReference type="SAM" id="Phobius"/>
    </source>
</evidence>
<keyword evidence="1" id="KW-0472">Membrane</keyword>
<feature type="transmembrane region" description="Helical" evidence="1">
    <location>
        <begin position="20"/>
        <end position="42"/>
    </location>
</feature>
<dbReference type="AlphaFoldDB" id="A0A8S9ZFC3"/>
<proteinExistence type="predicted"/>
<reference evidence="2" key="1">
    <citation type="journal article" date="2020" name="Ecol. Evol.">
        <title>Genome structure and content of the rice root-knot nematode (Meloidogyne graminicola).</title>
        <authorList>
            <person name="Phan N.T."/>
            <person name="Danchin E.G.J."/>
            <person name="Klopp C."/>
            <person name="Perfus-Barbeoch L."/>
            <person name="Kozlowski D.K."/>
            <person name="Koutsovoulos G.D."/>
            <person name="Lopez-Roques C."/>
            <person name="Bouchez O."/>
            <person name="Zahm M."/>
            <person name="Besnard G."/>
            <person name="Bellafiore S."/>
        </authorList>
    </citation>
    <scope>NUCLEOTIDE SEQUENCE</scope>
    <source>
        <strain evidence="2">VN-18</strain>
    </source>
</reference>
<comment type="caution">
    <text evidence="2">The sequence shown here is derived from an EMBL/GenBank/DDBJ whole genome shotgun (WGS) entry which is preliminary data.</text>
</comment>
<evidence type="ECO:0000313" key="3">
    <source>
        <dbReference type="Proteomes" id="UP000605970"/>
    </source>
</evidence>
<gene>
    <name evidence="2" type="ORF">Mgra_00008603</name>
</gene>
<dbReference type="EMBL" id="JABEBT010000116">
    <property type="protein sequence ID" value="KAF7631163.1"/>
    <property type="molecule type" value="Genomic_DNA"/>
</dbReference>
<sequence>MYKILMKTLNLYFLIIRKYYPQRALCVYICCHLSLLAFSFVLKIKKVMVFLASKNSSRLSFTYGHSFN</sequence>
<dbReference type="Proteomes" id="UP000605970">
    <property type="component" value="Unassembled WGS sequence"/>
</dbReference>
<organism evidence="2 3">
    <name type="scientific">Meloidogyne graminicola</name>
    <dbReference type="NCBI Taxonomy" id="189291"/>
    <lineage>
        <taxon>Eukaryota</taxon>
        <taxon>Metazoa</taxon>
        <taxon>Ecdysozoa</taxon>
        <taxon>Nematoda</taxon>
        <taxon>Chromadorea</taxon>
        <taxon>Rhabditida</taxon>
        <taxon>Tylenchina</taxon>
        <taxon>Tylenchomorpha</taxon>
        <taxon>Tylenchoidea</taxon>
        <taxon>Meloidogynidae</taxon>
        <taxon>Meloidogyninae</taxon>
        <taxon>Meloidogyne</taxon>
    </lineage>
</organism>